<comment type="caution">
    <text evidence="1">The sequence shown here is derived from an EMBL/GenBank/DDBJ whole genome shotgun (WGS) entry which is preliminary data.</text>
</comment>
<accession>A0AA38FB08</accession>
<gene>
    <name evidence="1" type="ORF">KI387_039083</name>
</gene>
<dbReference type="EMBL" id="JAHRHJ020000011">
    <property type="protein sequence ID" value="KAH9295495.1"/>
    <property type="molecule type" value="Genomic_DNA"/>
</dbReference>
<name>A0AA38FB08_TAXCH</name>
<protein>
    <submittedName>
        <fullName evidence="1">Uncharacterized protein</fullName>
    </submittedName>
</protein>
<reference evidence="1 2" key="1">
    <citation type="journal article" date="2021" name="Nat. Plants">
        <title>The Taxus genome provides insights into paclitaxel biosynthesis.</title>
        <authorList>
            <person name="Xiong X."/>
            <person name="Gou J."/>
            <person name="Liao Q."/>
            <person name="Li Y."/>
            <person name="Zhou Q."/>
            <person name="Bi G."/>
            <person name="Li C."/>
            <person name="Du R."/>
            <person name="Wang X."/>
            <person name="Sun T."/>
            <person name="Guo L."/>
            <person name="Liang H."/>
            <person name="Lu P."/>
            <person name="Wu Y."/>
            <person name="Zhang Z."/>
            <person name="Ro D.K."/>
            <person name="Shang Y."/>
            <person name="Huang S."/>
            <person name="Yan J."/>
        </authorList>
    </citation>
    <scope>NUCLEOTIDE SEQUENCE [LARGE SCALE GENOMIC DNA]</scope>
    <source>
        <strain evidence="1">Ta-2019</strain>
    </source>
</reference>
<sequence>MMEKTEMTHDLQCEVVSKPSCNLSTRNSCSIYSLNHYCGKRDQGQKEDHEAR</sequence>
<evidence type="ECO:0000313" key="1">
    <source>
        <dbReference type="EMBL" id="KAH9295495.1"/>
    </source>
</evidence>
<evidence type="ECO:0000313" key="2">
    <source>
        <dbReference type="Proteomes" id="UP000824469"/>
    </source>
</evidence>
<dbReference type="AlphaFoldDB" id="A0AA38FB08"/>
<dbReference type="Proteomes" id="UP000824469">
    <property type="component" value="Unassembled WGS sequence"/>
</dbReference>
<proteinExistence type="predicted"/>
<feature type="non-terminal residue" evidence="1">
    <location>
        <position position="52"/>
    </location>
</feature>
<organism evidence="1 2">
    <name type="scientific">Taxus chinensis</name>
    <name type="common">Chinese yew</name>
    <name type="synonym">Taxus wallichiana var. chinensis</name>
    <dbReference type="NCBI Taxonomy" id="29808"/>
    <lineage>
        <taxon>Eukaryota</taxon>
        <taxon>Viridiplantae</taxon>
        <taxon>Streptophyta</taxon>
        <taxon>Embryophyta</taxon>
        <taxon>Tracheophyta</taxon>
        <taxon>Spermatophyta</taxon>
        <taxon>Pinopsida</taxon>
        <taxon>Pinidae</taxon>
        <taxon>Conifers II</taxon>
        <taxon>Cupressales</taxon>
        <taxon>Taxaceae</taxon>
        <taxon>Taxus</taxon>
    </lineage>
</organism>
<keyword evidence="2" id="KW-1185">Reference proteome</keyword>